<evidence type="ECO:0000313" key="6">
    <source>
        <dbReference type="EMBL" id="MBM6826987.1"/>
    </source>
</evidence>
<evidence type="ECO:0000256" key="1">
    <source>
        <dbReference type="ARBA" id="ARBA00005854"/>
    </source>
</evidence>
<dbReference type="PANTHER" id="PTHR10996:SF257">
    <property type="entry name" value="GLYOXYLATE REDUCTASE 1"/>
    <property type="match status" value="1"/>
</dbReference>
<feature type="domain" description="D-isomer specific 2-hydroxyacid dehydrogenase NAD-binding" evidence="5">
    <location>
        <begin position="111"/>
        <end position="295"/>
    </location>
</feature>
<gene>
    <name evidence="6" type="ORF">H6A13_07735</name>
</gene>
<evidence type="ECO:0000313" key="7">
    <source>
        <dbReference type="Proteomes" id="UP000713880"/>
    </source>
</evidence>
<dbReference type="AlphaFoldDB" id="A0A938XK99"/>
<protein>
    <submittedName>
        <fullName evidence="6">D-glycerate dehydrogenase</fullName>
    </submittedName>
</protein>
<accession>A0A938XK99</accession>
<proteinExistence type="inferred from homology"/>
<evidence type="ECO:0000256" key="3">
    <source>
        <dbReference type="RuleBase" id="RU003719"/>
    </source>
</evidence>
<evidence type="ECO:0000256" key="2">
    <source>
        <dbReference type="ARBA" id="ARBA00023002"/>
    </source>
</evidence>
<keyword evidence="7" id="KW-1185">Reference proteome</keyword>
<dbReference type="InterPro" id="IPR006140">
    <property type="entry name" value="D-isomer_DH_NAD-bd"/>
</dbReference>
<dbReference type="InterPro" id="IPR050223">
    <property type="entry name" value="D-isomer_2-hydroxyacid_DH"/>
</dbReference>
<comment type="similarity">
    <text evidence="1 3">Belongs to the D-isomer specific 2-hydroxyacid dehydrogenase family.</text>
</comment>
<dbReference type="Pfam" id="PF02826">
    <property type="entry name" value="2-Hacid_dh_C"/>
    <property type="match status" value="1"/>
</dbReference>
<evidence type="ECO:0000259" key="5">
    <source>
        <dbReference type="Pfam" id="PF02826"/>
    </source>
</evidence>
<organism evidence="6 7">
    <name type="scientific">Mordavella massiliensis</name>
    <dbReference type="NCBI Taxonomy" id="1871024"/>
    <lineage>
        <taxon>Bacteria</taxon>
        <taxon>Bacillati</taxon>
        <taxon>Bacillota</taxon>
        <taxon>Clostridia</taxon>
        <taxon>Eubacteriales</taxon>
        <taxon>Clostridiaceae</taxon>
        <taxon>Mordavella</taxon>
    </lineage>
</organism>
<reference evidence="6" key="1">
    <citation type="submission" date="2020-08" db="EMBL/GenBank/DDBJ databases">
        <authorList>
            <person name="Cejkova D."/>
            <person name="Kubasova T."/>
            <person name="Jahodarova E."/>
            <person name="Rychlik I."/>
        </authorList>
    </citation>
    <scope>NUCLEOTIDE SEQUENCE</scope>
    <source>
        <strain evidence="6">An420c</strain>
    </source>
</reference>
<dbReference type="InterPro" id="IPR036291">
    <property type="entry name" value="NAD(P)-bd_dom_sf"/>
</dbReference>
<comment type="caution">
    <text evidence="6">The sequence shown here is derived from an EMBL/GenBank/DDBJ whole genome shotgun (WGS) entry which is preliminary data.</text>
</comment>
<dbReference type="GO" id="GO:0005829">
    <property type="term" value="C:cytosol"/>
    <property type="evidence" value="ECO:0007669"/>
    <property type="project" value="TreeGrafter"/>
</dbReference>
<reference evidence="6" key="2">
    <citation type="journal article" date="2021" name="Sci. Rep.">
        <title>The distribution of antibiotic resistance genes in chicken gut microbiota commensals.</title>
        <authorList>
            <person name="Juricova H."/>
            <person name="Matiasovicova J."/>
            <person name="Kubasova T."/>
            <person name="Cejkova D."/>
            <person name="Rychlik I."/>
        </authorList>
    </citation>
    <scope>NUCLEOTIDE SEQUENCE</scope>
    <source>
        <strain evidence="6">An420c</strain>
    </source>
</reference>
<dbReference type="SUPFAM" id="SSF51735">
    <property type="entry name" value="NAD(P)-binding Rossmann-fold domains"/>
    <property type="match status" value="1"/>
</dbReference>
<dbReference type="EMBL" id="JACJLV010000021">
    <property type="protein sequence ID" value="MBM6826987.1"/>
    <property type="molecule type" value="Genomic_DNA"/>
</dbReference>
<dbReference type="GO" id="GO:0008465">
    <property type="term" value="F:hydroxypyruvate reductase (NADH) activity"/>
    <property type="evidence" value="ECO:0007669"/>
    <property type="project" value="TreeGrafter"/>
</dbReference>
<dbReference type="InterPro" id="IPR006139">
    <property type="entry name" value="D-isomer_2_OHA_DH_cat_dom"/>
</dbReference>
<name>A0A938XK99_9CLOT</name>
<keyword evidence="2 3" id="KW-0560">Oxidoreductase</keyword>
<dbReference type="PROSITE" id="PS00671">
    <property type="entry name" value="D_2_HYDROXYACID_DH_3"/>
    <property type="match status" value="1"/>
</dbReference>
<dbReference type="Proteomes" id="UP000713880">
    <property type="component" value="Unassembled WGS sequence"/>
</dbReference>
<dbReference type="Gene3D" id="3.40.50.720">
    <property type="entry name" value="NAD(P)-binding Rossmann-like Domain"/>
    <property type="match status" value="2"/>
</dbReference>
<dbReference type="GO" id="GO:0051287">
    <property type="term" value="F:NAD binding"/>
    <property type="evidence" value="ECO:0007669"/>
    <property type="project" value="InterPro"/>
</dbReference>
<dbReference type="InterPro" id="IPR029753">
    <property type="entry name" value="D-isomer_DH_CS"/>
</dbReference>
<dbReference type="SUPFAM" id="SSF52283">
    <property type="entry name" value="Formate/glycerate dehydrogenase catalytic domain-like"/>
    <property type="match status" value="1"/>
</dbReference>
<dbReference type="RefSeq" id="WP_204909027.1">
    <property type="nucleotide sequence ID" value="NZ_JACJLV010000021.1"/>
</dbReference>
<dbReference type="Pfam" id="PF00389">
    <property type="entry name" value="2-Hacid_dh"/>
    <property type="match status" value="1"/>
</dbReference>
<sequence length="334" mass="36992">MDNRPQILITGWMPKEGRDILEEYCDLDFCNSEKPLSKTELIQRAKNKDGVVIFMTDTIDKEVIQACNNLKVISSFGKGFDNIDVEECAKRGIAVTINKNSLTEDTADMAMGLALANARNILIGDSEVRKGTTRGWQPKKNLGRSFNHSNLGIIGYGEIGKAIAKRAKGFSMTTYYYDPTVESVSWGAHKCEKLEEMFSKCDFIMITANLNKNSYHLVNRDNISYMKQGAFVVNVARGSIVDEKAIEEALDANKISGYASDVFAFEDKLAKECPQYISSGLLEKTEKTVFTPHLGTGTVETRKELSISTAKGMLSVLKGEETEQLITSGEANMN</sequence>
<dbReference type="PANTHER" id="PTHR10996">
    <property type="entry name" value="2-HYDROXYACID DEHYDROGENASE-RELATED"/>
    <property type="match status" value="1"/>
</dbReference>
<dbReference type="GO" id="GO:0030267">
    <property type="term" value="F:glyoxylate reductase (NADPH) activity"/>
    <property type="evidence" value="ECO:0007669"/>
    <property type="project" value="TreeGrafter"/>
</dbReference>
<evidence type="ECO:0000259" key="4">
    <source>
        <dbReference type="Pfam" id="PF00389"/>
    </source>
</evidence>
<feature type="domain" description="D-isomer specific 2-hydroxyacid dehydrogenase catalytic" evidence="4">
    <location>
        <begin position="8"/>
        <end position="324"/>
    </location>
</feature>